<organism evidence="5 6">
    <name type="scientific">Nocardia gamkensis</name>
    <dbReference type="NCBI Taxonomy" id="352869"/>
    <lineage>
        <taxon>Bacteria</taxon>
        <taxon>Bacillati</taxon>
        <taxon>Actinomycetota</taxon>
        <taxon>Actinomycetes</taxon>
        <taxon>Mycobacteriales</taxon>
        <taxon>Nocardiaceae</taxon>
        <taxon>Nocardia</taxon>
    </lineage>
</organism>
<evidence type="ECO:0000259" key="4">
    <source>
        <dbReference type="Pfam" id="PF00135"/>
    </source>
</evidence>
<sequence length="502" mass="53720">MVATTDIATADGIVRGRRGRRVLRWRSIPYAAPPIGDLRFRAPQPVEPWSGVRAATEFTSAAMQHRSGARIGPRAYQVTSEDALTLNVTAPATRAAGPRPVLVFIHGGGYLIGTSALGLYSGARLALRGDVVVVSLNYRLGAFGYVDFSEFGTAEHPFDSNLGLRDQLAALEWVRTNIAAFGGDPGNVTIFGESAGAHAVLGLLATPAAKGLFHRAISQSPPADWAITPEESRGFARRCVAALGATPDTAHTVLRTAGANDIRRAVDRTIGAVVREQPGAFPVCPVVDGEFLPLSPVDAIAEGSAHQVPLIIGTNRDEGTLFARFADELPTTAERLRTALGRDAEAESRIAAAYSGYPQPKAAIQAGGDYTFWRPSLTVMEGHSRYAPTYAYRYDFAPRALHLAGLGATHATDLIAVFGIGDTPVGRAFTAAGGRRGLRAVTHQFQDNWLAFARTGAPLPSWPAYTEARRSTLIIDYPTRVEHDPDRAKRLAWQGVRVPTLT</sequence>
<dbReference type="Pfam" id="PF00135">
    <property type="entry name" value="COesterase"/>
    <property type="match status" value="1"/>
</dbReference>
<evidence type="ECO:0000256" key="2">
    <source>
        <dbReference type="ARBA" id="ARBA00022801"/>
    </source>
</evidence>
<dbReference type="PROSITE" id="PS00122">
    <property type="entry name" value="CARBOXYLESTERASE_B_1"/>
    <property type="match status" value="1"/>
</dbReference>
<proteinExistence type="inferred from homology"/>
<keyword evidence="2 3" id="KW-0378">Hydrolase</keyword>
<dbReference type="EMBL" id="JAAXOS010000002">
    <property type="protein sequence ID" value="NKY25602.1"/>
    <property type="molecule type" value="Genomic_DNA"/>
</dbReference>
<dbReference type="InterPro" id="IPR019826">
    <property type="entry name" value="Carboxylesterase_B_AS"/>
</dbReference>
<accession>A0A7X6L0I8</accession>
<comment type="similarity">
    <text evidence="1 3">Belongs to the type-B carboxylesterase/lipase family.</text>
</comment>
<dbReference type="RefSeq" id="WP_062976717.1">
    <property type="nucleotide sequence ID" value="NZ_JAAXOS010000002.1"/>
</dbReference>
<evidence type="ECO:0000313" key="6">
    <source>
        <dbReference type="Proteomes" id="UP000540698"/>
    </source>
</evidence>
<comment type="caution">
    <text evidence="5">The sequence shown here is derived from an EMBL/GenBank/DDBJ whole genome shotgun (WGS) entry which is preliminary data.</text>
</comment>
<keyword evidence="6" id="KW-1185">Reference proteome</keyword>
<evidence type="ECO:0000313" key="5">
    <source>
        <dbReference type="EMBL" id="NKY25602.1"/>
    </source>
</evidence>
<dbReference type="SUPFAM" id="SSF53474">
    <property type="entry name" value="alpha/beta-Hydrolases"/>
    <property type="match status" value="1"/>
</dbReference>
<dbReference type="PANTHER" id="PTHR11559">
    <property type="entry name" value="CARBOXYLESTERASE"/>
    <property type="match status" value="1"/>
</dbReference>
<dbReference type="InterPro" id="IPR029058">
    <property type="entry name" value="AB_hydrolase_fold"/>
</dbReference>
<evidence type="ECO:0000256" key="1">
    <source>
        <dbReference type="ARBA" id="ARBA00005964"/>
    </source>
</evidence>
<dbReference type="GO" id="GO:0016787">
    <property type="term" value="F:hydrolase activity"/>
    <property type="evidence" value="ECO:0007669"/>
    <property type="project" value="UniProtKB-KW"/>
</dbReference>
<dbReference type="AlphaFoldDB" id="A0A7X6L0I8"/>
<protein>
    <recommendedName>
        <fullName evidence="3">Carboxylic ester hydrolase</fullName>
        <ecNumber evidence="3">3.1.1.-</ecNumber>
    </recommendedName>
</protein>
<feature type="domain" description="Carboxylesterase type B" evidence="4">
    <location>
        <begin position="6"/>
        <end position="485"/>
    </location>
</feature>
<dbReference type="Proteomes" id="UP000540698">
    <property type="component" value="Unassembled WGS sequence"/>
</dbReference>
<reference evidence="5 6" key="1">
    <citation type="submission" date="2020-04" db="EMBL/GenBank/DDBJ databases">
        <title>MicrobeNet Type strains.</title>
        <authorList>
            <person name="Nicholson A.C."/>
        </authorList>
    </citation>
    <scope>NUCLEOTIDE SEQUENCE [LARGE SCALE GENOMIC DNA]</scope>
    <source>
        <strain evidence="5 6">DSM 44956</strain>
    </source>
</reference>
<gene>
    <name evidence="5" type="ORF">HGB38_05050</name>
</gene>
<dbReference type="InterPro" id="IPR050309">
    <property type="entry name" value="Type-B_Carboxylest/Lipase"/>
</dbReference>
<dbReference type="EC" id="3.1.1.-" evidence="3"/>
<dbReference type="Gene3D" id="3.40.50.1820">
    <property type="entry name" value="alpha/beta hydrolase"/>
    <property type="match status" value="1"/>
</dbReference>
<evidence type="ECO:0000256" key="3">
    <source>
        <dbReference type="RuleBase" id="RU361235"/>
    </source>
</evidence>
<dbReference type="InterPro" id="IPR002018">
    <property type="entry name" value="CarbesteraseB"/>
</dbReference>
<name>A0A7X6L0I8_9NOCA</name>